<name>A0A183F840_HELPZ</name>
<proteinExistence type="predicted"/>
<gene>
    <name evidence="2" type="ORF">HPBE_LOCUS2333</name>
</gene>
<evidence type="ECO:0000256" key="1">
    <source>
        <dbReference type="SAM" id="MobiDB-lite"/>
    </source>
</evidence>
<dbReference type="EMBL" id="UZAH01003401">
    <property type="protein sequence ID" value="VDO24577.1"/>
    <property type="molecule type" value="Genomic_DNA"/>
</dbReference>
<evidence type="ECO:0000313" key="3">
    <source>
        <dbReference type="Proteomes" id="UP000050761"/>
    </source>
</evidence>
<protein>
    <submittedName>
        <fullName evidence="4">Hexosyltransferase</fullName>
    </submittedName>
</protein>
<dbReference type="AlphaFoldDB" id="A0A183F840"/>
<evidence type="ECO:0000313" key="2">
    <source>
        <dbReference type="EMBL" id="VDO24577.1"/>
    </source>
</evidence>
<reference evidence="2 3" key="1">
    <citation type="submission" date="2018-11" db="EMBL/GenBank/DDBJ databases">
        <authorList>
            <consortium name="Pathogen Informatics"/>
        </authorList>
    </citation>
    <scope>NUCLEOTIDE SEQUENCE [LARGE SCALE GENOMIC DNA]</scope>
</reference>
<reference evidence="4" key="2">
    <citation type="submission" date="2019-09" db="UniProtKB">
        <authorList>
            <consortium name="WormBaseParasite"/>
        </authorList>
    </citation>
    <scope>IDENTIFICATION</scope>
</reference>
<feature type="region of interest" description="Disordered" evidence="1">
    <location>
        <begin position="1"/>
        <end position="28"/>
    </location>
</feature>
<dbReference type="Proteomes" id="UP000050761">
    <property type="component" value="Unassembled WGS sequence"/>
</dbReference>
<accession>A0A183F840</accession>
<sequence>MSTHPLGEAPEECRPQKRKRGQADVSRQLQSPCNKAARSCSYIVFLCGFSDRERRELRRRWAEELDIVEEVSTSVTHIVVKPPTKKDKYYPYSALFYAYEKFRHHPDEKVSRIFMSDVFGRVLVLSGRSSEGKQKRAALRR</sequence>
<evidence type="ECO:0000313" key="4">
    <source>
        <dbReference type="WBParaSite" id="HPBE_0000233201-mRNA-1"/>
    </source>
</evidence>
<dbReference type="WBParaSite" id="HPBE_0000233201-mRNA-1">
    <property type="protein sequence ID" value="HPBE_0000233201-mRNA-1"/>
    <property type="gene ID" value="HPBE_0000233201"/>
</dbReference>
<organism evidence="3 4">
    <name type="scientific">Heligmosomoides polygyrus</name>
    <name type="common">Parasitic roundworm</name>
    <dbReference type="NCBI Taxonomy" id="6339"/>
    <lineage>
        <taxon>Eukaryota</taxon>
        <taxon>Metazoa</taxon>
        <taxon>Ecdysozoa</taxon>
        <taxon>Nematoda</taxon>
        <taxon>Chromadorea</taxon>
        <taxon>Rhabditida</taxon>
        <taxon>Rhabditina</taxon>
        <taxon>Rhabditomorpha</taxon>
        <taxon>Strongyloidea</taxon>
        <taxon>Heligmosomidae</taxon>
        <taxon>Heligmosomoides</taxon>
    </lineage>
</organism>
<accession>A0A3P7UR19</accession>
<keyword evidence="3" id="KW-1185">Reference proteome</keyword>